<dbReference type="EMBL" id="JAKGSG010000016">
    <property type="protein sequence ID" value="MCF4120187.1"/>
    <property type="molecule type" value="Genomic_DNA"/>
</dbReference>
<evidence type="ECO:0000313" key="2">
    <source>
        <dbReference type="EMBL" id="MCF4120187.1"/>
    </source>
</evidence>
<dbReference type="RefSeq" id="WP_236087901.1">
    <property type="nucleotide sequence ID" value="NZ_JAKGSG010000016.1"/>
</dbReference>
<dbReference type="InterPro" id="IPR019675">
    <property type="entry name" value="DUF2550"/>
</dbReference>
<evidence type="ECO:0000313" key="3">
    <source>
        <dbReference type="Proteomes" id="UP001165405"/>
    </source>
</evidence>
<protein>
    <submittedName>
        <fullName evidence="2">DUF2550 domain-containing protein</fullName>
    </submittedName>
</protein>
<proteinExistence type="predicted"/>
<keyword evidence="1" id="KW-0812">Transmembrane</keyword>
<comment type="caution">
    <text evidence="2">The sequence shown here is derived from an EMBL/GenBank/DDBJ whole genome shotgun (WGS) entry which is preliminary data.</text>
</comment>
<sequence length="142" mass="15644">MPGVVWVAIAVLVAVTLVLVVGASRLRTLSHRLGSFPCGARASGNPQGSWTLGIAQYAVGRIEWWRCWSLSPRPARTWYRDRLEVTGRFPLAAEDPAGQEARFLVQCRYDGMDFELNISAGDYTGLASWLEAAPPGRRDLVL</sequence>
<dbReference type="Pfam" id="PF10739">
    <property type="entry name" value="DUF2550"/>
    <property type="match status" value="1"/>
</dbReference>
<dbReference type="Proteomes" id="UP001165405">
    <property type="component" value="Unassembled WGS sequence"/>
</dbReference>
<accession>A0AA41QBP4</accession>
<dbReference type="AlphaFoldDB" id="A0AA41QBP4"/>
<gene>
    <name evidence="2" type="ORF">L1785_04265</name>
</gene>
<organism evidence="2 3">
    <name type="scientific">Antribacter soli</name>
    <dbReference type="NCBI Taxonomy" id="2910976"/>
    <lineage>
        <taxon>Bacteria</taxon>
        <taxon>Bacillati</taxon>
        <taxon>Actinomycetota</taxon>
        <taxon>Actinomycetes</taxon>
        <taxon>Micrococcales</taxon>
        <taxon>Promicromonosporaceae</taxon>
        <taxon>Antribacter</taxon>
    </lineage>
</organism>
<keyword evidence="1" id="KW-1133">Transmembrane helix</keyword>
<name>A0AA41QBP4_9MICO</name>
<keyword evidence="3" id="KW-1185">Reference proteome</keyword>
<evidence type="ECO:0000256" key="1">
    <source>
        <dbReference type="SAM" id="Phobius"/>
    </source>
</evidence>
<keyword evidence="1" id="KW-0472">Membrane</keyword>
<feature type="transmembrane region" description="Helical" evidence="1">
    <location>
        <begin position="6"/>
        <end position="26"/>
    </location>
</feature>
<reference evidence="2" key="1">
    <citation type="submission" date="2022-01" db="EMBL/GenBank/DDBJ databases">
        <title>Antribacter sp. nov., isolated from Guizhou of China.</title>
        <authorList>
            <person name="Chengliang C."/>
            <person name="Ya Z."/>
        </authorList>
    </citation>
    <scope>NUCLEOTIDE SEQUENCE</scope>
    <source>
        <strain evidence="2">KLBMP 9083</strain>
    </source>
</reference>